<reference evidence="3 4" key="1">
    <citation type="journal article" date="2019" name="Int. J. Syst. Evol. Microbiol.">
        <title>The Global Catalogue of Microorganisms (GCM) 10K type strain sequencing project: providing services to taxonomists for standard genome sequencing and annotation.</title>
        <authorList>
            <consortium name="The Broad Institute Genomics Platform"/>
            <consortium name="The Broad Institute Genome Sequencing Center for Infectious Disease"/>
            <person name="Wu L."/>
            <person name="Ma J."/>
        </authorList>
    </citation>
    <scope>NUCLEOTIDE SEQUENCE [LARGE SCALE GENOMIC DNA]</scope>
    <source>
        <strain evidence="3 4">XZYJT29</strain>
    </source>
</reference>
<comment type="caution">
    <text evidence="3">The sequence shown here is derived from an EMBL/GenBank/DDBJ whole genome shotgun (WGS) entry which is preliminary data.</text>
</comment>
<keyword evidence="2" id="KW-1133">Transmembrane helix</keyword>
<gene>
    <name evidence="3" type="ORF">ACFQMA_00635</name>
</gene>
<dbReference type="RefSeq" id="WP_274323971.1">
    <property type="nucleotide sequence ID" value="NZ_CP118158.1"/>
</dbReference>
<dbReference type="InterPro" id="IPR011991">
    <property type="entry name" value="ArsR-like_HTH"/>
</dbReference>
<feature type="transmembrane region" description="Helical" evidence="2">
    <location>
        <begin position="364"/>
        <end position="384"/>
    </location>
</feature>
<feature type="region of interest" description="Disordered" evidence="1">
    <location>
        <begin position="158"/>
        <end position="338"/>
    </location>
</feature>
<feature type="compositionally biased region" description="Low complexity" evidence="1">
    <location>
        <begin position="223"/>
        <end position="251"/>
    </location>
</feature>
<feature type="compositionally biased region" description="Low complexity" evidence="1">
    <location>
        <begin position="279"/>
        <end position="313"/>
    </location>
</feature>
<dbReference type="Proteomes" id="UP001596432">
    <property type="component" value="Unassembled WGS sequence"/>
</dbReference>
<dbReference type="SUPFAM" id="SSF46785">
    <property type="entry name" value="Winged helix' DNA-binding domain"/>
    <property type="match status" value="1"/>
</dbReference>
<dbReference type="Pfam" id="PF12840">
    <property type="entry name" value="HTH_20"/>
    <property type="match status" value="1"/>
</dbReference>
<dbReference type="GeneID" id="78818577"/>
<dbReference type="Gene3D" id="1.10.10.10">
    <property type="entry name" value="Winged helix-like DNA-binding domain superfamily/Winged helix DNA-binding domain"/>
    <property type="match status" value="1"/>
</dbReference>
<keyword evidence="2" id="KW-0472">Membrane</keyword>
<dbReference type="AlphaFoldDB" id="A0ABD5XYZ4"/>
<evidence type="ECO:0000313" key="4">
    <source>
        <dbReference type="Proteomes" id="UP001596432"/>
    </source>
</evidence>
<dbReference type="EMBL" id="JBHTAS010000001">
    <property type="protein sequence ID" value="MFC7138340.1"/>
    <property type="molecule type" value="Genomic_DNA"/>
</dbReference>
<sequence length="386" mass="39124">MGRLLPFKSEPTRTPDEPRVLDLDDEATEEALSALSSDTARQILGTLYEEPKTPPEIRDEVGTSLQNVHYHVERLEDAELIQPAGEGYSEKGTEMTIYAPASEALVLFAGREHHRSRLKTALTRLLGAIGLLGLATLAIQRLFGESGGRLGQYDISVGMGSSGGSERPQSGGGDGGDGGAGAAGGADGGGADGANAGDGAEGLTETATPEDDVGIFGVEDTATDGGATATPESTLTATPEPTEAPTATATPTEPPSPTAAGTPSPTPAGTPSPTPASTPTPQATPTATATPAPTETPTATETATPTAAMDTPTPTEPPSPTPEPTGFESGTASPATDVNLTARTVESGRQFSESGGDGFLADPAVAFFLGGLFMILVVTAWWYYQG</sequence>
<feature type="compositionally biased region" description="Gly residues" evidence="1">
    <location>
        <begin position="170"/>
        <end position="192"/>
    </location>
</feature>
<dbReference type="CDD" id="cd00090">
    <property type="entry name" value="HTH_ARSR"/>
    <property type="match status" value="1"/>
</dbReference>
<evidence type="ECO:0000256" key="1">
    <source>
        <dbReference type="SAM" id="MobiDB-lite"/>
    </source>
</evidence>
<keyword evidence="2" id="KW-0812">Transmembrane</keyword>
<feature type="compositionally biased region" description="Pro residues" evidence="1">
    <location>
        <begin position="314"/>
        <end position="323"/>
    </location>
</feature>
<dbReference type="InterPro" id="IPR036390">
    <property type="entry name" value="WH_DNA-bd_sf"/>
</dbReference>
<accession>A0ABD5XYZ4</accession>
<feature type="compositionally biased region" description="Polar residues" evidence="1">
    <location>
        <begin position="328"/>
        <end position="338"/>
    </location>
</feature>
<organism evidence="3 4">
    <name type="scientific">Halosimplex aquaticum</name>
    <dbReference type="NCBI Taxonomy" id="3026162"/>
    <lineage>
        <taxon>Archaea</taxon>
        <taxon>Methanobacteriati</taxon>
        <taxon>Methanobacteriota</taxon>
        <taxon>Stenosarchaea group</taxon>
        <taxon>Halobacteria</taxon>
        <taxon>Halobacteriales</taxon>
        <taxon>Haloarculaceae</taxon>
        <taxon>Halosimplex</taxon>
    </lineage>
</organism>
<evidence type="ECO:0000256" key="2">
    <source>
        <dbReference type="SAM" id="Phobius"/>
    </source>
</evidence>
<proteinExistence type="predicted"/>
<feature type="compositionally biased region" description="Basic and acidic residues" evidence="1">
    <location>
        <begin position="10"/>
        <end position="22"/>
    </location>
</feature>
<evidence type="ECO:0000313" key="3">
    <source>
        <dbReference type="EMBL" id="MFC7138340.1"/>
    </source>
</evidence>
<dbReference type="InterPro" id="IPR036388">
    <property type="entry name" value="WH-like_DNA-bd_sf"/>
</dbReference>
<feature type="compositionally biased region" description="Pro residues" evidence="1">
    <location>
        <begin position="264"/>
        <end position="278"/>
    </location>
</feature>
<name>A0ABD5XYZ4_9EURY</name>
<protein>
    <submittedName>
        <fullName evidence="3">Helix-turn-helix domain-containing protein</fullName>
    </submittedName>
</protein>
<keyword evidence="4" id="KW-1185">Reference proteome</keyword>
<feature type="region of interest" description="Disordered" evidence="1">
    <location>
        <begin position="1"/>
        <end position="22"/>
    </location>
</feature>